<name>A0A0D8ZNM7_9CYAN</name>
<dbReference type="Pfam" id="PF18928">
    <property type="entry name" value="DUF5677"/>
    <property type="match status" value="1"/>
</dbReference>
<evidence type="ECO:0000313" key="2">
    <source>
        <dbReference type="Proteomes" id="UP000032452"/>
    </source>
</evidence>
<protein>
    <submittedName>
        <fullName evidence="1">Uncharacterized protein</fullName>
    </submittedName>
</protein>
<dbReference type="RefSeq" id="WP_045056222.1">
    <property type="nucleotide sequence ID" value="NZ_CAWMDP010000016.1"/>
</dbReference>
<dbReference type="AlphaFoldDB" id="A0A0D8ZNM7"/>
<comment type="caution">
    <text evidence="1">The sequence shown here is derived from an EMBL/GenBank/DDBJ whole genome shotgun (WGS) entry which is preliminary data.</text>
</comment>
<evidence type="ECO:0000313" key="1">
    <source>
        <dbReference type="EMBL" id="KJH70350.1"/>
    </source>
</evidence>
<accession>A0A0D8ZNM7</accession>
<dbReference type="EMBL" id="JYON01000024">
    <property type="protein sequence ID" value="KJH70350.1"/>
    <property type="molecule type" value="Genomic_DNA"/>
</dbReference>
<keyword evidence="2" id="KW-1185">Reference proteome</keyword>
<proteinExistence type="predicted"/>
<dbReference type="OrthoDB" id="419808at2"/>
<organism evidence="1 2">
    <name type="scientific">Aliterella atlantica CENA595</name>
    <dbReference type="NCBI Taxonomy" id="1618023"/>
    <lineage>
        <taxon>Bacteria</taxon>
        <taxon>Bacillati</taxon>
        <taxon>Cyanobacteriota</taxon>
        <taxon>Cyanophyceae</taxon>
        <taxon>Chroococcidiopsidales</taxon>
        <taxon>Aliterellaceae</taxon>
        <taxon>Aliterella</taxon>
    </lineage>
</organism>
<reference evidence="1 2" key="1">
    <citation type="submission" date="2015-02" db="EMBL/GenBank/DDBJ databases">
        <title>Draft genome of a novel marine cyanobacterium (Chroococcales) isolated from South Atlantic Ocean.</title>
        <authorList>
            <person name="Rigonato J."/>
            <person name="Alvarenga D.O."/>
            <person name="Branco L.H."/>
            <person name="Varani A.M."/>
            <person name="Brandini F.P."/>
            <person name="Fiore M.F."/>
        </authorList>
    </citation>
    <scope>NUCLEOTIDE SEQUENCE [LARGE SCALE GENOMIC DNA]</scope>
    <source>
        <strain evidence="1 2">CENA595</strain>
    </source>
</reference>
<dbReference type="Proteomes" id="UP000032452">
    <property type="component" value="Unassembled WGS sequence"/>
</dbReference>
<dbReference type="InterPro" id="IPR043733">
    <property type="entry name" value="DUF5677"/>
</dbReference>
<gene>
    <name evidence="1" type="ORF">UH38_18780</name>
</gene>
<sequence>MNKNLPFMQWQLGLPSIDSIDNTEQAFGDAFLSAGQILYKYLLKIKSNCEITQEFSGEPFNLAVLGLFAKMCRSYYSYILLEVHKDRSGSQIFIEHLCETTLTLTYLLEEVDKSIFAKYIQASIHQAGYLLIQVKEQLIQAPSHPDLLKLQNQLENFISKQEQSESFELLPDLGSYLWGSKTDNTAKRGAVVGLNFLSNPARQIATNVIPASYLDIQLNYLHSKEQSSQIDFTALRDAAYLCLHATQAFLEEVFGDCQTEINDLEEEQQTLNALYEWFYNAHIYYQMQVGQTGQKQNSSSLSNSKITQQKHPG</sequence>